<feature type="transmembrane region" description="Helical" evidence="1">
    <location>
        <begin position="128"/>
        <end position="145"/>
    </location>
</feature>
<feature type="transmembrane region" description="Helical" evidence="1">
    <location>
        <begin position="236"/>
        <end position="256"/>
    </location>
</feature>
<feature type="transmembrane region" description="Helical" evidence="1">
    <location>
        <begin position="368"/>
        <end position="389"/>
    </location>
</feature>
<comment type="caution">
    <text evidence="2">The sequence shown here is derived from an EMBL/GenBank/DDBJ whole genome shotgun (WGS) entry which is preliminary data.</text>
</comment>
<dbReference type="RefSeq" id="WP_002771968.1">
    <property type="nucleotide sequence ID" value="NZ_JQDG01000069.1"/>
</dbReference>
<dbReference type="GO" id="GO:0004129">
    <property type="term" value="F:cytochrome-c oxidase activity"/>
    <property type="evidence" value="ECO:0007669"/>
    <property type="project" value="InterPro"/>
</dbReference>
<dbReference type="InterPro" id="IPR000883">
    <property type="entry name" value="Cyt_C_Oxase_1"/>
</dbReference>
<proteinExistence type="predicted"/>
<keyword evidence="1" id="KW-0812">Transmembrane</keyword>
<accession>A0A833H486</accession>
<dbReference type="InterPro" id="IPR036927">
    <property type="entry name" value="Cyt_c_oxase-like_su1_sf"/>
</dbReference>
<keyword evidence="1" id="KW-1133">Transmembrane helix</keyword>
<feature type="transmembrane region" description="Helical" evidence="1">
    <location>
        <begin position="296"/>
        <end position="317"/>
    </location>
</feature>
<dbReference type="EMBL" id="WBUI01000002">
    <property type="protein sequence ID" value="KAB2934755.1"/>
    <property type="molecule type" value="Genomic_DNA"/>
</dbReference>
<dbReference type="GO" id="GO:0009060">
    <property type="term" value="P:aerobic respiration"/>
    <property type="evidence" value="ECO:0007669"/>
    <property type="project" value="InterPro"/>
</dbReference>
<sequence>MIQTDRYSKSIVYFKNAGIVWTFLGLTAGLLNEMQMMFSVPGSDSPLSYGLLKAIAANMTIFGGFLSFFLAYALRILNAEGGKQKIDMIARVSFFLLQIGLGIGLVFIAAGYADGREYGEMNFHTDNMILLSIAIVLGLSIFNLNGQKLSAAAQFQLVTLSGMVVSFFLGNFGFPNSLITAVAPTSGIQDAVVQEYYRMAVLMFFVYLPLLTILYQAVPEKFGVEIQSQPAVRFQLLVSILFIPLAGAGALLYSVAPQTLQILGAYTSAALAVSVAAGTVNLHQSFKAAAGTASDGVVAAIRLGGTFLTLITVLQFVTRLPFAKHYLQYTAWNDADPFFTATTAGLIVLFVAAAMISSNGKNGPSGWVLAVLSTGVLLILPVTLIQGLLEGMAALGMTEDGAALKNPSWAAVSTVSSFVKGGTALQYVASLNGVILLAKLLIFVAFFPIMGSFFEEGDAALTAESKAA</sequence>
<feature type="transmembrane region" description="Helical" evidence="1">
    <location>
        <begin position="51"/>
        <end position="74"/>
    </location>
</feature>
<name>A0A833H486_9LEPT</name>
<feature type="transmembrane region" description="Helical" evidence="1">
    <location>
        <begin position="12"/>
        <end position="31"/>
    </location>
</feature>
<dbReference type="AlphaFoldDB" id="A0A833H486"/>
<feature type="transmembrane region" description="Helical" evidence="1">
    <location>
        <begin position="157"/>
        <end position="176"/>
    </location>
</feature>
<dbReference type="GO" id="GO:0016020">
    <property type="term" value="C:membrane"/>
    <property type="evidence" value="ECO:0007669"/>
    <property type="project" value="InterPro"/>
</dbReference>
<dbReference type="GO" id="GO:0020037">
    <property type="term" value="F:heme binding"/>
    <property type="evidence" value="ECO:0007669"/>
    <property type="project" value="InterPro"/>
</dbReference>
<keyword evidence="1" id="KW-0472">Membrane</keyword>
<evidence type="ECO:0000256" key="1">
    <source>
        <dbReference type="SAM" id="Phobius"/>
    </source>
</evidence>
<feature type="transmembrane region" description="Helical" evidence="1">
    <location>
        <begin position="337"/>
        <end position="356"/>
    </location>
</feature>
<organism evidence="2 3">
    <name type="scientific">Leptonema illini</name>
    <dbReference type="NCBI Taxonomy" id="183"/>
    <lineage>
        <taxon>Bacteria</taxon>
        <taxon>Pseudomonadati</taxon>
        <taxon>Spirochaetota</taxon>
        <taxon>Spirochaetia</taxon>
        <taxon>Leptospirales</taxon>
        <taxon>Leptospiraceae</taxon>
        <taxon>Leptonema</taxon>
    </lineage>
</organism>
<feature type="transmembrane region" description="Helical" evidence="1">
    <location>
        <begin position="94"/>
        <end position="113"/>
    </location>
</feature>
<dbReference type="Pfam" id="PF00115">
    <property type="entry name" value="COX1"/>
    <property type="match status" value="1"/>
</dbReference>
<gene>
    <name evidence="2" type="ORF">F9K24_02980</name>
</gene>
<protein>
    <submittedName>
        <fullName evidence="2">Uncharacterized protein</fullName>
    </submittedName>
</protein>
<feature type="transmembrane region" description="Helical" evidence="1">
    <location>
        <begin position="424"/>
        <end position="447"/>
    </location>
</feature>
<dbReference type="Proteomes" id="UP000460298">
    <property type="component" value="Unassembled WGS sequence"/>
</dbReference>
<evidence type="ECO:0000313" key="2">
    <source>
        <dbReference type="EMBL" id="KAB2934755.1"/>
    </source>
</evidence>
<dbReference type="Gene3D" id="1.20.210.10">
    <property type="entry name" value="Cytochrome c oxidase-like, subunit I domain"/>
    <property type="match status" value="1"/>
</dbReference>
<dbReference type="SUPFAM" id="SSF81442">
    <property type="entry name" value="Cytochrome c oxidase subunit I-like"/>
    <property type="match status" value="1"/>
</dbReference>
<evidence type="ECO:0000313" key="3">
    <source>
        <dbReference type="Proteomes" id="UP000460298"/>
    </source>
</evidence>
<feature type="transmembrane region" description="Helical" evidence="1">
    <location>
        <begin position="262"/>
        <end position="284"/>
    </location>
</feature>
<reference evidence="2 3" key="1">
    <citation type="submission" date="2019-10" db="EMBL/GenBank/DDBJ databases">
        <title>Extracellular Electron Transfer in a Candidatus Methanoperedens spp. Enrichment Culture.</title>
        <authorList>
            <person name="Berger S."/>
            <person name="Rangel Shaw D."/>
            <person name="Berben T."/>
            <person name="In 'T Zandt M."/>
            <person name="Frank J."/>
            <person name="Reimann J."/>
            <person name="Jetten M.S.M."/>
            <person name="Welte C.U."/>
        </authorList>
    </citation>
    <scope>NUCLEOTIDE SEQUENCE [LARGE SCALE GENOMIC DNA]</scope>
    <source>
        <strain evidence="2">SB12</strain>
    </source>
</reference>
<feature type="transmembrane region" description="Helical" evidence="1">
    <location>
        <begin position="196"/>
        <end position="215"/>
    </location>
</feature>